<dbReference type="Gene3D" id="3.90.320.10">
    <property type="match status" value="1"/>
</dbReference>
<dbReference type="InterPro" id="IPR011335">
    <property type="entry name" value="Restrct_endonuc-II-like"/>
</dbReference>
<gene>
    <name evidence="3" type="ORF">HY473_00680</name>
</gene>
<dbReference type="SUPFAM" id="SSF52980">
    <property type="entry name" value="Restriction endonuclease-like"/>
    <property type="match status" value="1"/>
</dbReference>
<feature type="domain" description="PD-(D/E)XK endonuclease-like" evidence="2">
    <location>
        <begin position="3"/>
        <end position="248"/>
    </location>
</feature>
<dbReference type="Pfam" id="PF12705">
    <property type="entry name" value="PDDEXK_1"/>
    <property type="match status" value="1"/>
</dbReference>
<dbReference type="InterPro" id="IPR038726">
    <property type="entry name" value="PDDEXK_AddAB-type"/>
</dbReference>
<accession>A0A932YWF9</accession>
<dbReference type="InterPro" id="IPR011604">
    <property type="entry name" value="PDDEXK-like_dom_sf"/>
</dbReference>
<keyword evidence="1" id="KW-0175">Coiled coil</keyword>
<proteinExistence type="predicted"/>
<dbReference type="AlphaFoldDB" id="A0A932YWF9"/>
<reference evidence="3" key="1">
    <citation type="submission" date="2020-07" db="EMBL/GenBank/DDBJ databases">
        <title>Huge and variable diversity of episymbiotic CPR bacteria and DPANN archaea in groundwater ecosystems.</title>
        <authorList>
            <person name="He C.Y."/>
            <person name="Keren R."/>
            <person name="Whittaker M."/>
            <person name="Farag I.F."/>
            <person name="Doudna J."/>
            <person name="Cate J.H.D."/>
            <person name="Banfield J.F."/>
        </authorList>
    </citation>
    <scope>NUCLEOTIDE SEQUENCE</scope>
    <source>
        <strain evidence="3">NC_groundwater_1225_Ag_S-0.1um_56_177</strain>
    </source>
</reference>
<dbReference type="EMBL" id="JACQMI010000005">
    <property type="protein sequence ID" value="MBI4132603.1"/>
    <property type="molecule type" value="Genomic_DNA"/>
</dbReference>
<evidence type="ECO:0000313" key="4">
    <source>
        <dbReference type="Proteomes" id="UP000756703"/>
    </source>
</evidence>
<comment type="caution">
    <text evidence="3">The sequence shown here is derived from an EMBL/GenBank/DDBJ whole genome shotgun (WGS) entry which is preliminary data.</text>
</comment>
<evidence type="ECO:0000259" key="2">
    <source>
        <dbReference type="Pfam" id="PF12705"/>
    </source>
</evidence>
<feature type="coiled-coil region" evidence="1">
    <location>
        <begin position="274"/>
        <end position="301"/>
    </location>
</feature>
<sequence>MRTSYSALETYKLCPQKYKFQEIDRIPAKKSNAALFGTHLHSCLKFMFSHDPLFPTLDEVLNYFRENWPSPEKMEVTPEEKELYFAAGEKMLRNFYAKNSPWNFSVVDVESRFEILIEDPRKREAHVLAGRIDRIDKNEDGFEVIDYKTSRRMPSQDAVDRDLQMSIYALGLEKRWPHVKPENITLSLYFLKHGEKLSTRRTPEATQATAEEVLKTVSEIQEKLASGERFEPVPGPYCDWCPYKPICPAWRHLYRNQESGIKNQEEIDSALKEYFGLLKEKERHEARLNELKAKIRGYMEAEGFDRVFSEEGYISRSPQKRFAYDFEKIRAILEPLGKWSAILTADEKKLKLVLQSLGPEVRVQIEDAKVMTREFTVLTASTKKIPKPSQVHPVIKGEEKNA</sequence>
<organism evidence="3 4">
    <name type="scientific">Candidatus Sungiibacteriota bacterium</name>
    <dbReference type="NCBI Taxonomy" id="2750080"/>
    <lineage>
        <taxon>Bacteria</taxon>
        <taxon>Candidatus Sungiibacteriota</taxon>
    </lineage>
</organism>
<evidence type="ECO:0000256" key="1">
    <source>
        <dbReference type="SAM" id="Coils"/>
    </source>
</evidence>
<evidence type="ECO:0000313" key="3">
    <source>
        <dbReference type="EMBL" id="MBI4132603.1"/>
    </source>
</evidence>
<protein>
    <submittedName>
        <fullName evidence="3">PD-(D/E)XK nuclease family protein</fullName>
    </submittedName>
</protein>
<name>A0A932YWF9_9BACT</name>
<dbReference type="Proteomes" id="UP000756703">
    <property type="component" value="Unassembled WGS sequence"/>
</dbReference>